<protein>
    <recommendedName>
        <fullName evidence="3">Glycosyltransferase</fullName>
    </recommendedName>
</protein>
<dbReference type="GeneID" id="74568216"/>
<proteinExistence type="predicted"/>
<dbReference type="EMBL" id="AP019769">
    <property type="protein sequence ID" value="BBL45435.1"/>
    <property type="molecule type" value="Genomic_DNA"/>
</dbReference>
<sequence length="77" mass="9139">MIAYGIPSIRYNFKDLKSVIKVPTNNYILFAKYIINLLESGDLEKLYRIAKEEAKLFNWKDVFRSEEKLIKKVIKII</sequence>
<organism evidence="1 2">
    <name type="scientific">Nanobdella aerobiophila</name>
    <dbReference type="NCBI Taxonomy" id="2586965"/>
    <lineage>
        <taxon>Archaea</taxon>
        <taxon>Nanobdellota</taxon>
        <taxon>Nanobdellia</taxon>
        <taxon>Nanobdellales</taxon>
        <taxon>Nanobdellaceae</taxon>
        <taxon>Nanobdella</taxon>
    </lineage>
</organism>
<dbReference type="AlphaFoldDB" id="A0A915SF28"/>
<dbReference type="KEGG" id="naer:MJ1_0265"/>
<keyword evidence="2" id="KW-1185">Reference proteome</keyword>
<evidence type="ECO:0008006" key="3">
    <source>
        <dbReference type="Google" id="ProtNLM"/>
    </source>
</evidence>
<accession>A0A915SF28</accession>
<name>A0A915SF28_9ARCH</name>
<evidence type="ECO:0000313" key="1">
    <source>
        <dbReference type="EMBL" id="BBL45435.1"/>
    </source>
</evidence>
<gene>
    <name evidence="1" type="ORF">MJ1_0265</name>
</gene>
<reference evidence="2" key="1">
    <citation type="journal article" date="2022" name="Int. J. Syst. Evol. Microbiol.">
        <title>Nanobdella aerobiophila gen. nov., sp. nov., a thermoacidophilic, obligate ectosymbiotic archaeon, and proposal of Nanobdellaceae fam. nov., Nanobdellales ord. nov. and Nanobdellia class. nov.</title>
        <authorList>
            <person name="Kato S."/>
            <person name="Ogasawara A."/>
            <person name="Itoh T."/>
            <person name="Sakai H.D."/>
            <person name="Shimizu M."/>
            <person name="Yuki M."/>
            <person name="Kaneko M."/>
            <person name="Takashina T."/>
            <person name="Ohkuma M."/>
        </authorList>
    </citation>
    <scope>NUCLEOTIDE SEQUENCE [LARGE SCALE GENOMIC DNA]</scope>
    <source>
        <strain evidence="2">MJ1</strain>
    </source>
</reference>
<evidence type="ECO:0000313" key="2">
    <source>
        <dbReference type="Proteomes" id="UP001055553"/>
    </source>
</evidence>
<dbReference type="Proteomes" id="UP001055553">
    <property type="component" value="Chromosome"/>
</dbReference>
<dbReference type="RefSeq" id="WP_258393467.1">
    <property type="nucleotide sequence ID" value="NZ_AP019769.1"/>
</dbReference>